<feature type="transmembrane region" description="Helical" evidence="1">
    <location>
        <begin position="120"/>
        <end position="136"/>
    </location>
</feature>
<keyword evidence="1" id="KW-0472">Membrane</keyword>
<feature type="transmembrane region" description="Helical" evidence="1">
    <location>
        <begin position="48"/>
        <end position="64"/>
    </location>
</feature>
<proteinExistence type="predicted"/>
<sequence>MNLLISLLYAPVIFYSLKNFELKTVSIVIFIFSFLWFIANIKKDFKEFIFPLFYMFVSILAFLLDDFLLLKILPLLISSLISIFILYSYISKQSFIFIFLEKINKKVNEKEKDYIQKSTLFWFFVSFINILVHGYILKLDNIIYWTFYSSIGWYLLFIFAGLIQFLHKKIYFKEKIHV</sequence>
<organism evidence="2 3">
    <name type="scientific">Arcobacter aquimarinus</name>
    <dbReference type="NCBI Taxonomy" id="1315211"/>
    <lineage>
        <taxon>Bacteria</taxon>
        <taxon>Pseudomonadati</taxon>
        <taxon>Campylobacterota</taxon>
        <taxon>Epsilonproteobacteria</taxon>
        <taxon>Campylobacterales</taxon>
        <taxon>Arcobacteraceae</taxon>
        <taxon>Arcobacter</taxon>
    </lineage>
</organism>
<evidence type="ECO:0000313" key="2">
    <source>
        <dbReference type="EMBL" id="QKE24980.1"/>
    </source>
</evidence>
<dbReference type="AlphaFoldDB" id="A0AAE7B3T5"/>
<dbReference type="EMBL" id="CP030944">
    <property type="protein sequence ID" value="QKE24980.1"/>
    <property type="molecule type" value="Genomic_DNA"/>
</dbReference>
<dbReference type="RefSeq" id="WP_129094073.1">
    <property type="nucleotide sequence ID" value="NZ_CBCSAE010000003.1"/>
</dbReference>
<feature type="transmembrane region" description="Helical" evidence="1">
    <location>
        <begin position="76"/>
        <end position="100"/>
    </location>
</feature>
<feature type="transmembrane region" description="Helical" evidence="1">
    <location>
        <begin position="142"/>
        <end position="166"/>
    </location>
</feature>
<feature type="transmembrane region" description="Helical" evidence="1">
    <location>
        <begin position="24"/>
        <end position="41"/>
    </location>
</feature>
<dbReference type="Proteomes" id="UP000502065">
    <property type="component" value="Chromosome"/>
</dbReference>
<dbReference type="KEGG" id="aaqi:AAQM_0200"/>
<evidence type="ECO:0000313" key="3">
    <source>
        <dbReference type="Proteomes" id="UP000502065"/>
    </source>
</evidence>
<keyword evidence="1" id="KW-1133">Transmembrane helix</keyword>
<protein>
    <submittedName>
        <fullName evidence="2">Membrane protein</fullName>
    </submittedName>
</protein>
<keyword evidence="3" id="KW-1185">Reference proteome</keyword>
<name>A0AAE7B3T5_9BACT</name>
<reference evidence="2 3" key="1">
    <citation type="submission" date="2018-07" db="EMBL/GenBank/DDBJ databases">
        <title>Identification of phenol metabolism pathways in Arcobacter.</title>
        <authorList>
            <person name="Miller W.G."/>
            <person name="Yee E."/>
            <person name="Bono J.L."/>
        </authorList>
    </citation>
    <scope>NUCLEOTIDE SEQUENCE [LARGE SCALE GENOMIC DNA]</scope>
    <source>
        <strain evidence="2 3">W63</strain>
    </source>
</reference>
<accession>A0AAE7B3T5</accession>
<keyword evidence="1" id="KW-0812">Transmembrane</keyword>
<evidence type="ECO:0000256" key="1">
    <source>
        <dbReference type="SAM" id="Phobius"/>
    </source>
</evidence>
<gene>
    <name evidence="2" type="ORF">AAQM_0200</name>
</gene>